<dbReference type="AlphaFoldDB" id="A0A839JXG6"/>
<gene>
    <name evidence="1" type="ORF">H0486_04480</name>
</gene>
<dbReference type="RefSeq" id="WP_228351859.1">
    <property type="nucleotide sequence ID" value="NZ_JACEGA010000001.1"/>
</dbReference>
<dbReference type="Proteomes" id="UP000574276">
    <property type="component" value="Unassembled WGS sequence"/>
</dbReference>
<organism evidence="1 2">
    <name type="scientific">Variimorphobacter saccharofermentans</name>
    <dbReference type="NCBI Taxonomy" id="2755051"/>
    <lineage>
        <taxon>Bacteria</taxon>
        <taxon>Bacillati</taxon>
        <taxon>Bacillota</taxon>
        <taxon>Clostridia</taxon>
        <taxon>Lachnospirales</taxon>
        <taxon>Lachnospiraceae</taxon>
        <taxon>Variimorphobacter</taxon>
    </lineage>
</organism>
<name>A0A839JXG6_9FIRM</name>
<dbReference type="EMBL" id="JACEGA010000001">
    <property type="protein sequence ID" value="MBB2182130.1"/>
    <property type="molecule type" value="Genomic_DNA"/>
</dbReference>
<proteinExistence type="predicted"/>
<reference evidence="1 2" key="1">
    <citation type="submission" date="2020-07" db="EMBL/GenBank/DDBJ databases">
        <title>Characterization and genome sequencing of isolate MD1, a novel member within the family Lachnospiraceae.</title>
        <authorList>
            <person name="Rettenmaier R."/>
            <person name="Di Bello L."/>
            <person name="Zinser C."/>
            <person name="Scheitz K."/>
            <person name="Liebl W."/>
            <person name="Zverlov V."/>
        </authorList>
    </citation>
    <scope>NUCLEOTIDE SEQUENCE [LARGE SCALE GENOMIC DNA]</scope>
    <source>
        <strain evidence="1 2">MD1</strain>
    </source>
</reference>
<evidence type="ECO:0000313" key="2">
    <source>
        <dbReference type="Proteomes" id="UP000574276"/>
    </source>
</evidence>
<keyword evidence="2" id="KW-1185">Reference proteome</keyword>
<evidence type="ECO:0000313" key="1">
    <source>
        <dbReference type="EMBL" id="MBB2182130.1"/>
    </source>
</evidence>
<sequence length="205" mass="22071">MQNFKMEGIGTISGGEYDIVKIEGVGSCKGNIKANEISIEGVFDCNGDVETGLLYCEGVADFKSNIRAKKLVIEGVLSERSGGKIEAEEIVCDGAISTKGEVSADIINAEGCIEANEIVGDRIRINSRFTRGKILTLINRIQSKVKLIEATTIELRGVTAEVVNGNDITIGPKCIINTIDCSGVLYIDKTAKVNKITGNYTTREY</sequence>
<protein>
    <recommendedName>
        <fullName evidence="3">Polymer-forming cytoskeletal protein</fullName>
    </recommendedName>
</protein>
<comment type="caution">
    <text evidence="1">The sequence shown here is derived from an EMBL/GenBank/DDBJ whole genome shotgun (WGS) entry which is preliminary data.</text>
</comment>
<accession>A0A839JXG6</accession>
<evidence type="ECO:0008006" key="3">
    <source>
        <dbReference type="Google" id="ProtNLM"/>
    </source>
</evidence>